<proteinExistence type="predicted"/>
<organism evidence="2 3">
    <name type="scientific">Pseudomonas syringae pv. tomato</name>
    <dbReference type="NCBI Taxonomy" id="323"/>
    <lineage>
        <taxon>Bacteria</taxon>
        <taxon>Pseudomonadati</taxon>
        <taxon>Pseudomonadota</taxon>
        <taxon>Gammaproteobacteria</taxon>
        <taxon>Pseudomonadales</taxon>
        <taxon>Pseudomonadaceae</taxon>
        <taxon>Pseudomonas</taxon>
    </lineage>
</organism>
<dbReference type="Proteomes" id="UP001177000">
    <property type="component" value="Chromosome"/>
</dbReference>
<evidence type="ECO:0000256" key="1">
    <source>
        <dbReference type="SAM" id="Coils"/>
    </source>
</evidence>
<gene>
    <name evidence="2" type="ORF">DAPPPG215_09525</name>
</gene>
<dbReference type="EMBL" id="OX458335">
    <property type="protein sequence ID" value="CAI8817539.1"/>
    <property type="molecule type" value="Genomic_DNA"/>
</dbReference>
<dbReference type="RefSeq" id="WP_007247189.1">
    <property type="nucleotide sequence ID" value="NZ_CP019871.1"/>
</dbReference>
<keyword evidence="1" id="KW-0175">Coiled coil</keyword>
<evidence type="ECO:0000313" key="2">
    <source>
        <dbReference type="EMBL" id="CAI8817539.1"/>
    </source>
</evidence>
<reference evidence="2" key="1">
    <citation type="submission" date="2023-03" db="EMBL/GenBank/DDBJ databases">
        <authorList>
            <person name="Pothier F. J."/>
        </authorList>
    </citation>
    <scope>NUCLEOTIDE SEQUENCE</scope>
    <source>
        <strain evidence="2">DAPP-PG 215</strain>
    </source>
</reference>
<evidence type="ECO:0000313" key="3">
    <source>
        <dbReference type="Proteomes" id="UP001177000"/>
    </source>
</evidence>
<dbReference type="AlphaFoldDB" id="A0AAQ0NAA5"/>
<accession>A0AAQ0NAA5</accession>
<feature type="coiled-coil region" evidence="1">
    <location>
        <begin position="67"/>
        <end position="94"/>
    </location>
</feature>
<sequence>MSSQATRDKLISIIKEHQLSHGQTKLPVLKLAELAGISRQAFNRYYDDLKAYSTGKESIAKLLVDDNASLSEIIENNEARIFRLEQEIASTKAAHQAELDSVILNHTTTLMNNDIIAFNANQLSSTLTNQSNHNAFMRKRLTELEVTNAKLTIDAVTASSASSSAFAEKSDKNFITFDLDLTLAKKSYALSKNFSSYEDAKDLAITKAISDIRKFPTPESLDIIFFQDKYISDFNLFCSRLSPRHDRTLIIVRLPIYSREEIQIILKDMHPLASVSIHVPHSSSDAIISAKRKFSFRDIPVEELQDADSAKTPLITWGFESVVVSKIRQGD</sequence>
<protein>
    <submittedName>
        <fullName evidence="2">Uncharacterized protein</fullName>
    </submittedName>
</protein>
<name>A0AAQ0NAA5_PSEUB</name>